<name>A0A4Z2H3J0_9TELE</name>
<protein>
    <submittedName>
        <fullName evidence="1">Uncharacterized protein</fullName>
    </submittedName>
</protein>
<accession>A0A4Z2H3J0</accession>
<organism evidence="1 2">
    <name type="scientific">Liparis tanakae</name>
    <name type="common">Tanaka's snailfish</name>
    <dbReference type="NCBI Taxonomy" id="230148"/>
    <lineage>
        <taxon>Eukaryota</taxon>
        <taxon>Metazoa</taxon>
        <taxon>Chordata</taxon>
        <taxon>Craniata</taxon>
        <taxon>Vertebrata</taxon>
        <taxon>Euteleostomi</taxon>
        <taxon>Actinopterygii</taxon>
        <taxon>Neopterygii</taxon>
        <taxon>Teleostei</taxon>
        <taxon>Neoteleostei</taxon>
        <taxon>Acanthomorphata</taxon>
        <taxon>Eupercaria</taxon>
        <taxon>Perciformes</taxon>
        <taxon>Cottioidei</taxon>
        <taxon>Cottales</taxon>
        <taxon>Liparidae</taxon>
        <taxon>Liparis</taxon>
    </lineage>
</organism>
<comment type="caution">
    <text evidence="1">The sequence shown here is derived from an EMBL/GenBank/DDBJ whole genome shotgun (WGS) entry which is preliminary data.</text>
</comment>
<dbReference type="EMBL" id="SRLO01000346">
    <property type="protein sequence ID" value="TNN59865.1"/>
    <property type="molecule type" value="Genomic_DNA"/>
</dbReference>
<dbReference type="Proteomes" id="UP000314294">
    <property type="component" value="Unassembled WGS sequence"/>
</dbReference>
<gene>
    <name evidence="1" type="ORF">EYF80_029914</name>
</gene>
<proteinExistence type="predicted"/>
<sequence>MVSVESVQKIADHHINGIFCDVSAGYHHAGESALVGQLGGRKQQAGVTSLEEGPEYLCRSAAGLKEMNWIYFCLQVFPAISSQVPEDTNQTHCHNKAPVEVCTDYPPSSELSQHAVQKVLWSNELLRLQGQIRMQKLGATAPLKVLLLGLPPHVDYPRLLCTDEPA</sequence>
<reference evidence="1 2" key="1">
    <citation type="submission" date="2019-03" db="EMBL/GenBank/DDBJ databases">
        <title>First draft genome of Liparis tanakae, snailfish: a comprehensive survey of snailfish specific genes.</title>
        <authorList>
            <person name="Kim W."/>
            <person name="Song I."/>
            <person name="Jeong J.-H."/>
            <person name="Kim D."/>
            <person name="Kim S."/>
            <person name="Ryu S."/>
            <person name="Song J.Y."/>
            <person name="Lee S.K."/>
        </authorList>
    </citation>
    <scope>NUCLEOTIDE SEQUENCE [LARGE SCALE GENOMIC DNA]</scope>
    <source>
        <tissue evidence="1">Muscle</tissue>
    </source>
</reference>
<evidence type="ECO:0000313" key="2">
    <source>
        <dbReference type="Proteomes" id="UP000314294"/>
    </source>
</evidence>
<evidence type="ECO:0000313" key="1">
    <source>
        <dbReference type="EMBL" id="TNN59865.1"/>
    </source>
</evidence>
<dbReference type="AlphaFoldDB" id="A0A4Z2H3J0"/>
<keyword evidence="2" id="KW-1185">Reference proteome</keyword>